<feature type="compositionally biased region" description="Low complexity" evidence="1">
    <location>
        <begin position="225"/>
        <end position="236"/>
    </location>
</feature>
<evidence type="ECO:0000313" key="3">
    <source>
        <dbReference type="Proteomes" id="UP000279259"/>
    </source>
</evidence>
<keyword evidence="3" id="KW-1185">Reference proteome</keyword>
<comment type="caution">
    <text evidence="2">The sequence shown here is derived from an EMBL/GenBank/DDBJ whole genome shotgun (WGS) entry which is preliminary data.</text>
</comment>
<sequence>MNEGADEVVEEEEEGAERAERAEGQGAEIAEQHEEEAQLGAERGEDDELQDQSLPRGPQSESDEGAVAAGEKSTLSVVETRHELVENEEGTAAEDSRSRYEFDIALRGDKHVLETADTATPTRAPKLEPQSQPKLQQLMHLAHPHLAGSRPDHSESQAHFRTSYDGPIKSSPHSPRRAIKSSPRSPSYLQRQPPPRDHPGSSVGIKVYAQSPLPPQPPQRERRVQPQSGGPVQPQPLTSVSARIGEARPTQGQMQTHTLEKLGGWKPDLIVHSGLTGEWIKERTDLVRAKRARAELTGRKSLGTGAAA</sequence>
<evidence type="ECO:0000313" key="2">
    <source>
        <dbReference type="EMBL" id="RSH93399.1"/>
    </source>
</evidence>
<dbReference type="EMBL" id="RSCD01000004">
    <property type="protein sequence ID" value="RSH93399.1"/>
    <property type="molecule type" value="Genomic_DNA"/>
</dbReference>
<feature type="region of interest" description="Disordered" evidence="1">
    <location>
        <begin position="1"/>
        <end position="256"/>
    </location>
</feature>
<dbReference type="Proteomes" id="UP000279259">
    <property type="component" value="Unassembled WGS sequence"/>
</dbReference>
<feature type="compositionally biased region" description="Acidic residues" evidence="1">
    <location>
        <begin position="1"/>
        <end position="15"/>
    </location>
</feature>
<feature type="compositionally biased region" description="Basic and acidic residues" evidence="1">
    <location>
        <begin position="94"/>
        <end position="114"/>
    </location>
</feature>
<name>A0A427YQP6_9TREE</name>
<dbReference type="AlphaFoldDB" id="A0A427YQP6"/>
<reference evidence="2 3" key="1">
    <citation type="submission" date="2018-11" db="EMBL/GenBank/DDBJ databases">
        <title>Genome sequence of Saitozyma podzolica DSM 27192.</title>
        <authorList>
            <person name="Aliyu H."/>
            <person name="Gorte O."/>
            <person name="Ochsenreither K."/>
        </authorList>
    </citation>
    <scope>NUCLEOTIDE SEQUENCE [LARGE SCALE GENOMIC DNA]</scope>
    <source>
        <strain evidence="2 3">DSM 27192</strain>
    </source>
</reference>
<accession>A0A427YQP6</accession>
<organism evidence="2 3">
    <name type="scientific">Saitozyma podzolica</name>
    <dbReference type="NCBI Taxonomy" id="1890683"/>
    <lineage>
        <taxon>Eukaryota</taxon>
        <taxon>Fungi</taxon>
        <taxon>Dikarya</taxon>
        <taxon>Basidiomycota</taxon>
        <taxon>Agaricomycotina</taxon>
        <taxon>Tremellomycetes</taxon>
        <taxon>Tremellales</taxon>
        <taxon>Trimorphomycetaceae</taxon>
        <taxon>Saitozyma</taxon>
    </lineage>
</organism>
<evidence type="ECO:0000256" key="1">
    <source>
        <dbReference type="SAM" id="MobiDB-lite"/>
    </source>
</evidence>
<gene>
    <name evidence="2" type="ORF">EHS25_007755</name>
</gene>
<protein>
    <submittedName>
        <fullName evidence="2">Uncharacterized protein</fullName>
    </submittedName>
</protein>
<proteinExistence type="predicted"/>